<dbReference type="PANTHER" id="PTHR10357">
    <property type="entry name" value="ALPHA-AMYLASE FAMILY MEMBER"/>
    <property type="match status" value="1"/>
</dbReference>
<name>A0ABQ2JR02_9SPHN</name>
<dbReference type="Gene3D" id="3.20.20.80">
    <property type="entry name" value="Glycosidases"/>
    <property type="match status" value="2"/>
</dbReference>
<dbReference type="InterPro" id="IPR012767">
    <property type="entry name" value="Trehalose_TreY"/>
</dbReference>
<dbReference type="Gene3D" id="3.30.1590.10">
    <property type="entry name" value="Maltooligosyl trehalose synthase, domain 2"/>
    <property type="match status" value="1"/>
</dbReference>
<comment type="caution">
    <text evidence="2">The sequence shown here is derived from an EMBL/GenBank/DDBJ whole genome shotgun (WGS) entry which is preliminary data.</text>
</comment>
<dbReference type="Proteomes" id="UP000605099">
    <property type="component" value="Unassembled WGS sequence"/>
</dbReference>
<dbReference type="InterPro" id="IPR006047">
    <property type="entry name" value="GH13_cat_dom"/>
</dbReference>
<organism evidence="2 3">
    <name type="scientific">Novosphingobium indicum</name>
    <dbReference type="NCBI Taxonomy" id="462949"/>
    <lineage>
        <taxon>Bacteria</taxon>
        <taxon>Pseudomonadati</taxon>
        <taxon>Pseudomonadota</taxon>
        <taxon>Alphaproteobacteria</taxon>
        <taxon>Sphingomonadales</taxon>
        <taxon>Sphingomonadaceae</taxon>
        <taxon>Novosphingobium</taxon>
    </lineage>
</organism>
<feature type="domain" description="Glycosyl hydrolase family 13 catalytic" evidence="1">
    <location>
        <begin position="17"/>
        <end position="710"/>
    </location>
</feature>
<dbReference type="InterPro" id="IPR017853">
    <property type="entry name" value="GH"/>
</dbReference>
<dbReference type="Pfam" id="PF00128">
    <property type="entry name" value="Alpha-amylase"/>
    <property type="match status" value="1"/>
</dbReference>
<dbReference type="PANTHER" id="PTHR10357:SF216">
    <property type="entry name" value="MALTOOLIGOSYL TREHALOSE SYNTHASE-RELATED"/>
    <property type="match status" value="1"/>
</dbReference>
<dbReference type="EMBL" id="BMLK01000011">
    <property type="protein sequence ID" value="GGN52462.1"/>
    <property type="molecule type" value="Genomic_DNA"/>
</dbReference>
<dbReference type="NCBIfam" id="TIGR02401">
    <property type="entry name" value="trehalose_TreY"/>
    <property type="match status" value="1"/>
</dbReference>
<accession>A0ABQ2JR02</accession>
<evidence type="ECO:0000259" key="1">
    <source>
        <dbReference type="SMART" id="SM00642"/>
    </source>
</evidence>
<proteinExistence type="predicted"/>
<protein>
    <submittedName>
        <fullName evidence="2">Malto-oligosyltrehalose synthase</fullName>
    </submittedName>
</protein>
<dbReference type="SUPFAM" id="SSF51445">
    <property type="entry name" value="(Trans)glycosidases"/>
    <property type="match status" value="1"/>
</dbReference>
<gene>
    <name evidence="2" type="primary">glgY</name>
    <name evidence="2" type="ORF">GCM10011349_26040</name>
</gene>
<reference evidence="3" key="1">
    <citation type="journal article" date="2019" name="Int. J. Syst. Evol. Microbiol.">
        <title>The Global Catalogue of Microorganisms (GCM) 10K type strain sequencing project: providing services to taxonomists for standard genome sequencing and annotation.</title>
        <authorList>
            <consortium name="The Broad Institute Genomics Platform"/>
            <consortium name="The Broad Institute Genome Sequencing Center for Infectious Disease"/>
            <person name="Wu L."/>
            <person name="Ma J."/>
        </authorList>
    </citation>
    <scope>NUCLEOTIDE SEQUENCE [LARGE SCALE GENOMIC DNA]</scope>
    <source>
        <strain evidence="3">CGMCC 1.6784</strain>
    </source>
</reference>
<evidence type="ECO:0000313" key="2">
    <source>
        <dbReference type="EMBL" id="GGN52462.1"/>
    </source>
</evidence>
<evidence type="ECO:0000313" key="3">
    <source>
        <dbReference type="Proteomes" id="UP000605099"/>
    </source>
</evidence>
<keyword evidence="3" id="KW-1185">Reference proteome</keyword>
<dbReference type="RefSeq" id="WP_188820118.1">
    <property type="nucleotide sequence ID" value="NZ_BMLK01000011.1"/>
</dbReference>
<dbReference type="SMART" id="SM00642">
    <property type="entry name" value="Aamy"/>
    <property type="match status" value="1"/>
</dbReference>
<dbReference type="CDD" id="cd11336">
    <property type="entry name" value="AmyAc_MTSase"/>
    <property type="match status" value="1"/>
</dbReference>
<sequence>MTPRATYRLQFHKDFTFADAQGLISYLDALGVSHIYASPITTARRGSTHGYDVTDPTQVNPELGGEEGLRQLAAALHERDMGLIIDIVPNHMGIAGGENPWWQDVLENGQSSAYACYFDIDWRARLLMPVLGSPLAEAISEGNVRLVEADGRLHLQLYGETLFPLRPDDPVHLSDDAPARYDPETALGREALTVLVERQHYRLAYWRTANDQINWRRFFSINELAGLRIEDPAVFEAVHALPFRLFADGLIDGVRVDHVDGLTDPAGYCRDLVSGLEAAGKGRKPYVVVEKILAPGEHVPADWPIDGTSGYDFMREVTALLHNTDGMAQLGAFWREISGRPADFAEEELLARQQLLAWQFESQLEDCVEAFCDLTSAQNDLAWIPRAMLRRAIERLLWVFPVYRTYGNGGSAPPEDAAIRETAGKAARKLAGPGEAPIIDHILAWLAGTGPGDPEITSEAVRRFQQLSAPIAAKAVEDTAFYRHGVLLSANEVGSDPARPALSIDAFHAAMAHRAARQPQAMLSLATHDHKRGPDARARLAVLSDIPDRWAAQVRSWMMLMGPDAMGVDPADIYMLLQTLVGAWDESAETDPWAFLSRLQAWQEKAVREAKLHSSWAAPDADYEARYKALAAALLTGPDCADFRETFRAFRQAIAPAAEANSLAQTALLMLAPGIPDIYQGSELEDFSLVDPDNRRPVDYALRQKLLTARAVAPTKQALVRDILAIRRKNARLFTTGEYLPLVVEGPRAGHIIAFARSIDKTQLICAVAVGLGEALTGSKRALPSSEWWADTRIKTEGVTLSAAEAFRNGVAYIR</sequence>